<organism evidence="1 2">
    <name type="scientific">Prevotella amnii DNF00058</name>
    <dbReference type="NCBI Taxonomy" id="1401066"/>
    <lineage>
        <taxon>Bacteria</taxon>
        <taxon>Pseudomonadati</taxon>
        <taxon>Bacteroidota</taxon>
        <taxon>Bacteroidia</taxon>
        <taxon>Bacteroidales</taxon>
        <taxon>Prevotellaceae</taxon>
        <taxon>Prevotella</taxon>
    </lineage>
</organism>
<dbReference type="InterPro" id="IPR014127">
    <property type="entry name" value="CHP02757"/>
</dbReference>
<accession>A0A096CB66</accession>
<dbReference type="NCBIfam" id="TIGR02757">
    <property type="entry name" value="TIGR02757 family protein"/>
    <property type="match status" value="1"/>
</dbReference>
<gene>
    <name evidence="1" type="ORF">HMPREF9302_04735</name>
</gene>
<keyword evidence="2" id="KW-1185">Reference proteome</keyword>
<proteinExistence type="predicted"/>
<protein>
    <recommendedName>
        <fullName evidence="3">TIGR02757 family protein</fullName>
    </recommendedName>
</protein>
<evidence type="ECO:0008006" key="3">
    <source>
        <dbReference type="Google" id="ProtNLM"/>
    </source>
</evidence>
<evidence type="ECO:0000313" key="2">
    <source>
        <dbReference type="Proteomes" id="UP000029614"/>
    </source>
</evidence>
<comment type="caution">
    <text evidence="1">The sequence shown here is derived from an EMBL/GenBank/DDBJ whole genome shotgun (WGS) entry which is preliminary data.</text>
</comment>
<dbReference type="Proteomes" id="UP000029614">
    <property type="component" value="Unassembled WGS sequence"/>
</dbReference>
<dbReference type="OrthoDB" id="9773332at2"/>
<evidence type="ECO:0000313" key="1">
    <source>
        <dbReference type="EMBL" id="KGF52172.1"/>
    </source>
</evidence>
<dbReference type="EMBL" id="JRNU01000016">
    <property type="protein sequence ID" value="KGF52172.1"/>
    <property type="molecule type" value="Genomic_DNA"/>
</dbReference>
<dbReference type="RefSeq" id="WP_019036088.1">
    <property type="nucleotide sequence ID" value="NZ_JRNU01000016.1"/>
</dbReference>
<sequence length="263" mass="30556">MLKTAIRLPENIKKELLFLAEKYETIEFLQGDPSWFMHQVKGIENQETMAFIASCLSYGNRKAFMPKLQNILDFTHNEPYQWVREGAFLHDIPNNTKSFYRLYSNNMMRHFLLSLQEMFINKGSLKEYIRQNINTLHKSKHIKAEAISAIEILCSYFHAHGFSGIIPKNTISSCKRICMFMRWMVRDNSPVDLGIWSDMFEKKSLIIPLDTHVLQQSIRLGLNKSKTTSMKTAQQITIQLCKVFPDDPLKGDFALFGYGINSK</sequence>
<name>A0A096CB66_9BACT</name>
<dbReference type="AlphaFoldDB" id="A0A096CB66"/>
<reference evidence="1 2" key="1">
    <citation type="submission" date="2014-07" db="EMBL/GenBank/DDBJ databases">
        <authorList>
            <person name="McCorrison J."/>
            <person name="Sanka R."/>
            <person name="Torralba M."/>
            <person name="Gillis M."/>
            <person name="Haft D.H."/>
            <person name="Methe B."/>
            <person name="Sutton G."/>
            <person name="Nelson K.E."/>
        </authorList>
    </citation>
    <scope>NUCLEOTIDE SEQUENCE [LARGE SCALE GENOMIC DNA]</scope>
    <source>
        <strain evidence="1 2">DNF00058</strain>
    </source>
</reference>
<dbReference type="Pfam" id="PF09674">
    <property type="entry name" value="DUF2400"/>
    <property type="match status" value="1"/>
</dbReference>